<dbReference type="GO" id="GO:0006950">
    <property type="term" value="P:response to stress"/>
    <property type="evidence" value="ECO:0007669"/>
    <property type="project" value="TreeGrafter"/>
</dbReference>
<dbReference type="OrthoDB" id="9815567at2"/>
<dbReference type="InterPro" id="IPR036390">
    <property type="entry name" value="WH_DNA-bd_sf"/>
</dbReference>
<dbReference type="PRINTS" id="PR00598">
    <property type="entry name" value="HTHMARR"/>
</dbReference>
<protein>
    <submittedName>
        <fullName evidence="2">MarR family transcriptional regulator</fullName>
    </submittedName>
</protein>
<feature type="domain" description="HTH marR-type" evidence="1">
    <location>
        <begin position="14"/>
        <end position="147"/>
    </location>
</feature>
<sequence>MAGCIPVDSPDPAQAQTGDLVMAVARRVRRAHLEALSHWQVTPSQSRALRVLASRPDGMRPSALADELHIAPRSATEVADALEERGWARRAPDPTDRRATILALTEAGRDLVARVDVVRRRASADVLDVLTPDQRRTLHEILTVVVGEEL</sequence>
<dbReference type="Gene3D" id="1.10.10.10">
    <property type="entry name" value="Winged helix-like DNA-binding domain superfamily/Winged helix DNA-binding domain"/>
    <property type="match status" value="1"/>
</dbReference>
<accession>A0A4Q2RV83</accession>
<dbReference type="InterPro" id="IPR039422">
    <property type="entry name" value="MarR/SlyA-like"/>
</dbReference>
<dbReference type="EMBL" id="SDWT01000002">
    <property type="protein sequence ID" value="RYB91904.1"/>
    <property type="molecule type" value="Genomic_DNA"/>
</dbReference>
<evidence type="ECO:0000259" key="1">
    <source>
        <dbReference type="PROSITE" id="PS50995"/>
    </source>
</evidence>
<gene>
    <name evidence="2" type="ORF">EUA93_17425</name>
</gene>
<proteinExistence type="predicted"/>
<dbReference type="Proteomes" id="UP000294071">
    <property type="component" value="Unassembled WGS sequence"/>
</dbReference>
<dbReference type="PANTHER" id="PTHR33164:SF103">
    <property type="entry name" value="REGULATORY PROTEIN MARR"/>
    <property type="match status" value="1"/>
</dbReference>
<dbReference type="SMART" id="SM00347">
    <property type="entry name" value="HTH_MARR"/>
    <property type="match status" value="1"/>
</dbReference>
<dbReference type="Pfam" id="PF12802">
    <property type="entry name" value="MarR_2"/>
    <property type="match status" value="1"/>
</dbReference>
<organism evidence="2 3">
    <name type="scientific">Nocardioides oleivorans</name>
    <dbReference type="NCBI Taxonomy" id="273676"/>
    <lineage>
        <taxon>Bacteria</taxon>
        <taxon>Bacillati</taxon>
        <taxon>Actinomycetota</taxon>
        <taxon>Actinomycetes</taxon>
        <taxon>Propionibacteriales</taxon>
        <taxon>Nocardioidaceae</taxon>
        <taxon>Nocardioides</taxon>
    </lineage>
</organism>
<comment type="caution">
    <text evidence="2">The sequence shown here is derived from an EMBL/GenBank/DDBJ whole genome shotgun (WGS) entry which is preliminary data.</text>
</comment>
<reference evidence="2 3" key="1">
    <citation type="submission" date="2019-01" db="EMBL/GenBank/DDBJ databases">
        <title>Novel species of Nocardioides.</title>
        <authorList>
            <person name="Liu Q."/>
            <person name="Xin Y.-H."/>
        </authorList>
    </citation>
    <scope>NUCLEOTIDE SEQUENCE [LARGE SCALE GENOMIC DNA]</scope>
    <source>
        <strain evidence="2 3">CGMCC 4.6882</strain>
    </source>
</reference>
<dbReference type="AlphaFoldDB" id="A0A4Q2RV83"/>
<dbReference type="PROSITE" id="PS50995">
    <property type="entry name" value="HTH_MARR_2"/>
    <property type="match status" value="1"/>
</dbReference>
<dbReference type="InterPro" id="IPR000835">
    <property type="entry name" value="HTH_MarR-typ"/>
</dbReference>
<dbReference type="GO" id="GO:0003700">
    <property type="term" value="F:DNA-binding transcription factor activity"/>
    <property type="evidence" value="ECO:0007669"/>
    <property type="project" value="InterPro"/>
</dbReference>
<dbReference type="SUPFAM" id="SSF46785">
    <property type="entry name" value="Winged helix' DNA-binding domain"/>
    <property type="match status" value="1"/>
</dbReference>
<evidence type="ECO:0000313" key="3">
    <source>
        <dbReference type="Proteomes" id="UP000294071"/>
    </source>
</evidence>
<dbReference type="InterPro" id="IPR036388">
    <property type="entry name" value="WH-like_DNA-bd_sf"/>
</dbReference>
<dbReference type="PANTHER" id="PTHR33164">
    <property type="entry name" value="TRANSCRIPTIONAL REGULATOR, MARR FAMILY"/>
    <property type="match status" value="1"/>
</dbReference>
<evidence type="ECO:0000313" key="2">
    <source>
        <dbReference type="EMBL" id="RYB91904.1"/>
    </source>
</evidence>
<keyword evidence="3" id="KW-1185">Reference proteome</keyword>
<name>A0A4Q2RV83_9ACTN</name>